<evidence type="ECO:0000256" key="1">
    <source>
        <dbReference type="SAM" id="MobiDB-lite"/>
    </source>
</evidence>
<dbReference type="Proteomes" id="UP000553632">
    <property type="component" value="Unassembled WGS sequence"/>
</dbReference>
<evidence type="ECO:0000313" key="7">
    <source>
        <dbReference type="Proteomes" id="UP000553632"/>
    </source>
</evidence>
<feature type="region of interest" description="Disordered" evidence="1">
    <location>
        <begin position="432"/>
        <end position="453"/>
    </location>
</feature>
<gene>
    <name evidence="3" type="ORF">FOZ60_001095</name>
    <name evidence="4" type="ORF">FOZ62_031922</name>
    <name evidence="5" type="ORF">FOZ63_029152</name>
</gene>
<proteinExistence type="predicted"/>
<dbReference type="PANTHER" id="PTHR46880">
    <property type="entry name" value="RAS-ASSOCIATING DOMAIN-CONTAINING PROTEIN"/>
    <property type="match status" value="1"/>
</dbReference>
<organism evidence="3 6">
    <name type="scientific">Perkinsus olseni</name>
    <name type="common">Perkinsus atlanticus</name>
    <dbReference type="NCBI Taxonomy" id="32597"/>
    <lineage>
        <taxon>Eukaryota</taxon>
        <taxon>Sar</taxon>
        <taxon>Alveolata</taxon>
        <taxon>Perkinsozoa</taxon>
        <taxon>Perkinsea</taxon>
        <taxon>Perkinsida</taxon>
        <taxon>Perkinsidae</taxon>
        <taxon>Perkinsus</taxon>
    </lineage>
</organism>
<dbReference type="AlphaFoldDB" id="A0A7J6P0Y7"/>
<dbReference type="Proteomes" id="UP000541610">
    <property type="component" value="Unassembled WGS sequence"/>
</dbReference>
<dbReference type="OrthoDB" id="6783070at2759"/>
<feature type="compositionally biased region" description="Basic and acidic residues" evidence="1">
    <location>
        <begin position="438"/>
        <end position="453"/>
    </location>
</feature>
<sequence>MIVCSIFRIGSMISSPPSPQRGLEIRHIALPVPPATAAIRDSINQLGEFSVLSDETSCHNESVLSIYCRHVSDAGGAISVEETLLHIQIVENTKSLTICDALDSSLKNRGLSTDNVHSVSFDGASCMASSKDGVYGRILEVWGRNIKYVHCRSHRLQLVARSVSKGGHPLIENCVDNIQGLYGLFSKSNKKVSILKSASDSLRESGDRYKGILEVAPTRWLSTAQAVSRLTTDLVTELESLDSDKLEAIIKDDFDSISGKLDGVLQSTFARFASLALDLTVEIRARFRDDCLFLSTLARSDSDGWNETIAVMTVTKLDGPGSEWASHLRSEVLFVKRYLAEEPIPAECNFHARFLERPKLVSLFPNHAHICSIVLCLPSSTASVERCFSTATRVASDHRHMSGETLGKLIRVKKIEAVGSQSGTTSKKVVIADSGELPLEKEEGASTEKEQEL</sequence>
<evidence type="ECO:0000313" key="4">
    <source>
        <dbReference type="EMBL" id="KAF4723012.1"/>
    </source>
</evidence>
<dbReference type="Pfam" id="PF05699">
    <property type="entry name" value="Dimer_Tnp_hAT"/>
    <property type="match status" value="1"/>
</dbReference>
<dbReference type="EMBL" id="JABANM010020331">
    <property type="protein sequence ID" value="KAF4723012.1"/>
    <property type="molecule type" value="Genomic_DNA"/>
</dbReference>
<dbReference type="PANTHER" id="PTHR46880:SF5">
    <property type="entry name" value="DUF4371 DOMAIN-CONTAINING PROTEIN"/>
    <property type="match status" value="1"/>
</dbReference>
<protein>
    <recommendedName>
        <fullName evidence="2">HAT C-terminal dimerisation domain-containing protein</fullName>
    </recommendedName>
</protein>
<dbReference type="GO" id="GO:0046983">
    <property type="term" value="F:protein dimerization activity"/>
    <property type="evidence" value="ECO:0007669"/>
    <property type="project" value="InterPro"/>
</dbReference>
<reference evidence="6 7" key="1">
    <citation type="submission" date="2020-04" db="EMBL/GenBank/DDBJ databases">
        <title>Perkinsus olseni comparative genomics.</title>
        <authorList>
            <person name="Bogema D.R."/>
        </authorList>
    </citation>
    <scope>NUCLEOTIDE SEQUENCE [LARGE SCALE GENOMIC DNA]</scope>
    <source>
        <strain evidence="3">00978-12</strain>
        <strain evidence="4">ATCC PRA-205</strain>
        <strain evidence="5 7">ATCC PRA-207</strain>
    </source>
</reference>
<evidence type="ECO:0000313" key="6">
    <source>
        <dbReference type="Proteomes" id="UP000541610"/>
    </source>
</evidence>
<feature type="domain" description="HAT C-terminal dimerisation" evidence="2">
    <location>
        <begin position="362"/>
        <end position="399"/>
    </location>
</feature>
<accession>A0A7J6P0Y7</accession>
<dbReference type="SUPFAM" id="SSF53098">
    <property type="entry name" value="Ribonuclease H-like"/>
    <property type="match status" value="1"/>
</dbReference>
<evidence type="ECO:0000313" key="3">
    <source>
        <dbReference type="EMBL" id="KAF4689823.1"/>
    </source>
</evidence>
<evidence type="ECO:0000259" key="2">
    <source>
        <dbReference type="Pfam" id="PF05699"/>
    </source>
</evidence>
<dbReference type="EMBL" id="JABANO010020602">
    <property type="protein sequence ID" value="KAF4728219.1"/>
    <property type="molecule type" value="Genomic_DNA"/>
</dbReference>
<dbReference type="InterPro" id="IPR012337">
    <property type="entry name" value="RNaseH-like_sf"/>
</dbReference>
<dbReference type="EMBL" id="JABANP010000114">
    <property type="protein sequence ID" value="KAF4689823.1"/>
    <property type="molecule type" value="Genomic_DNA"/>
</dbReference>
<keyword evidence="7" id="KW-1185">Reference proteome</keyword>
<dbReference type="Proteomes" id="UP000574390">
    <property type="component" value="Unassembled WGS sequence"/>
</dbReference>
<name>A0A7J6P0Y7_PEROL</name>
<evidence type="ECO:0000313" key="5">
    <source>
        <dbReference type="EMBL" id="KAF4728219.1"/>
    </source>
</evidence>
<comment type="caution">
    <text evidence="3">The sequence shown here is derived from an EMBL/GenBank/DDBJ whole genome shotgun (WGS) entry which is preliminary data.</text>
</comment>
<dbReference type="InterPro" id="IPR008906">
    <property type="entry name" value="HATC_C_dom"/>
</dbReference>